<dbReference type="SUPFAM" id="SSF55785">
    <property type="entry name" value="PYP-like sensor domain (PAS domain)"/>
    <property type="match status" value="1"/>
</dbReference>
<protein>
    <recommendedName>
        <fullName evidence="3">PAS domain-containing protein</fullName>
    </recommendedName>
</protein>
<evidence type="ECO:0000313" key="2">
    <source>
        <dbReference type="Proteomes" id="UP000177230"/>
    </source>
</evidence>
<dbReference type="EMBL" id="MFFM01000034">
    <property type="protein sequence ID" value="OGF12146.1"/>
    <property type="molecule type" value="Genomic_DNA"/>
</dbReference>
<reference evidence="1 2" key="1">
    <citation type="journal article" date="2016" name="Nat. Commun.">
        <title>Thousands of microbial genomes shed light on interconnected biogeochemical processes in an aquifer system.</title>
        <authorList>
            <person name="Anantharaman K."/>
            <person name="Brown C.T."/>
            <person name="Hug L.A."/>
            <person name="Sharon I."/>
            <person name="Castelle C.J."/>
            <person name="Probst A.J."/>
            <person name="Thomas B.C."/>
            <person name="Singh A."/>
            <person name="Wilkins M.J."/>
            <person name="Karaoz U."/>
            <person name="Brodie E.L."/>
            <person name="Williams K.H."/>
            <person name="Hubbard S.S."/>
            <person name="Banfield J.F."/>
        </authorList>
    </citation>
    <scope>NUCLEOTIDE SEQUENCE [LARGE SCALE GENOMIC DNA]</scope>
</reference>
<evidence type="ECO:0000313" key="1">
    <source>
        <dbReference type="EMBL" id="OGF12146.1"/>
    </source>
</evidence>
<sequence>MDDNKVKELLGELEASLVNSPHLAVMILDKDMQIVWHNKRFGDEFGESGEVVGKRCFDITAAGKPHAGCPLKVSQKEGRNTKGYFDMGDKLFFFLTIPLKDGYAAKVHTYLPKDGQGKIEEI</sequence>
<proteinExistence type="predicted"/>
<dbReference type="Proteomes" id="UP000177230">
    <property type="component" value="Unassembled WGS sequence"/>
</dbReference>
<gene>
    <name evidence="1" type="ORF">A2024_03945</name>
</gene>
<organism evidence="1 2">
    <name type="scientific">Candidatus Edwardsbacteria bacterium GWF2_54_11</name>
    <dbReference type="NCBI Taxonomy" id="1817851"/>
    <lineage>
        <taxon>Bacteria</taxon>
        <taxon>Candidatus Edwardsiibacteriota</taxon>
    </lineage>
</organism>
<comment type="caution">
    <text evidence="1">The sequence shown here is derived from an EMBL/GenBank/DDBJ whole genome shotgun (WGS) entry which is preliminary data.</text>
</comment>
<dbReference type="InterPro" id="IPR035965">
    <property type="entry name" value="PAS-like_dom_sf"/>
</dbReference>
<dbReference type="AlphaFoldDB" id="A0A1F5RCG0"/>
<accession>A0A1F5RCG0</accession>
<name>A0A1F5RCG0_9BACT</name>
<evidence type="ECO:0008006" key="3">
    <source>
        <dbReference type="Google" id="ProtNLM"/>
    </source>
</evidence>